<dbReference type="Pfam" id="PF00069">
    <property type="entry name" value="Pkinase"/>
    <property type="match status" value="1"/>
</dbReference>
<dbReference type="SUPFAM" id="SSF56112">
    <property type="entry name" value="Protein kinase-like (PK-like)"/>
    <property type="match status" value="1"/>
</dbReference>
<dbReference type="PROSITE" id="PS00108">
    <property type="entry name" value="PROTEIN_KINASE_ST"/>
    <property type="match status" value="1"/>
</dbReference>
<dbReference type="GO" id="GO:0044773">
    <property type="term" value="P:mitotic DNA damage checkpoint signaling"/>
    <property type="evidence" value="ECO:0007669"/>
    <property type="project" value="TreeGrafter"/>
</dbReference>
<protein>
    <recommendedName>
        <fullName evidence="1">Protein kinase domain-containing protein</fullName>
    </recommendedName>
</protein>
<comment type="caution">
    <text evidence="2">The sequence shown here is derived from an EMBL/GenBank/DDBJ whole genome shotgun (WGS) entry which is preliminary data.</text>
</comment>
<dbReference type="Gene3D" id="1.10.510.10">
    <property type="entry name" value="Transferase(Phosphotransferase) domain 1"/>
    <property type="match status" value="1"/>
</dbReference>
<keyword evidence="3" id="KW-1185">Reference proteome</keyword>
<evidence type="ECO:0000313" key="3">
    <source>
        <dbReference type="Proteomes" id="UP001320420"/>
    </source>
</evidence>
<organism evidence="2 3">
    <name type="scientific">Diatrype stigma</name>
    <dbReference type="NCBI Taxonomy" id="117547"/>
    <lineage>
        <taxon>Eukaryota</taxon>
        <taxon>Fungi</taxon>
        <taxon>Dikarya</taxon>
        <taxon>Ascomycota</taxon>
        <taxon>Pezizomycotina</taxon>
        <taxon>Sordariomycetes</taxon>
        <taxon>Xylariomycetidae</taxon>
        <taxon>Xylariales</taxon>
        <taxon>Diatrypaceae</taxon>
        <taxon>Diatrype</taxon>
    </lineage>
</organism>
<feature type="domain" description="Protein kinase" evidence="1">
    <location>
        <begin position="46"/>
        <end position="313"/>
    </location>
</feature>
<evidence type="ECO:0000259" key="1">
    <source>
        <dbReference type="PROSITE" id="PS50011"/>
    </source>
</evidence>
<dbReference type="GO" id="GO:0005737">
    <property type="term" value="C:cytoplasm"/>
    <property type="evidence" value="ECO:0007669"/>
    <property type="project" value="TreeGrafter"/>
</dbReference>
<dbReference type="PROSITE" id="PS50011">
    <property type="entry name" value="PROTEIN_KINASE_DOM"/>
    <property type="match status" value="1"/>
</dbReference>
<dbReference type="InterPro" id="IPR008271">
    <property type="entry name" value="Ser/Thr_kinase_AS"/>
</dbReference>
<sequence length="678" mass="76661">MNSPRASDLVQDAKLQTSFRGNITQHTYYTSMASTRRRKVRVDEIWKRQRELGNGTYGRVWLEVCLIGPKQGEYRAVKEVFKEPDAGRKIEYEKELEAIMKFSHKKSFGWYEDNNMVYIAMEFMEHGDLQKQLGVPIPEPEAQAIALQVLEGLQFMHENGFTHRDLKPGNILVLHPAPEWWVKIGDFGISKRAEGDSTALRSLVGTQGYLAPEILGLFTDTDKASHQNDDASYTSAVDIWAMGEICFRLIANQPVFHTRRELFNYVINGLDFPVGPLVNANASANCIGFIKAAMAASPSSRPTASKALSHRWIALAEEAAVSTPISEKRRSWGHLAPAPLEFEASAAWSTLNKPQIVTSARPKPDLGKALPTIPSIYTTADWGSSDETSVLAPLPSKQVIGVVEYKKRINQGRETHIPGGYPRGATMVLGPTSWGCRLQMLRVIYDQSLENLVQETDHEYPKHRSALVYKCSVVTLPVYNADNISRTPSQVLKRGAYVLYHGTDEALRSSSVYKTPFKALTEEYRRVVQSMESTEESIWRNKRISKSQDGDAVNEGSGKKFRWEDLEGIQFPLEPAEEKTPKEIRDNYTSQEYVDDAFWWAWMSSRAPEETPQRRSAFGRSYAFEIDIPGRQWILVEEFMRPTADKPDPTGHIAKDKWHGRMLWFGDMLGDYLGGKLK</sequence>
<dbReference type="PANTHER" id="PTHR44167:SF24">
    <property type="entry name" value="SERINE_THREONINE-PROTEIN KINASE CHK2"/>
    <property type="match status" value="1"/>
</dbReference>
<dbReference type="Pfam" id="PF08101">
    <property type="entry name" value="Msb1-Mug8_dom"/>
    <property type="match status" value="1"/>
</dbReference>
<evidence type="ECO:0000313" key="2">
    <source>
        <dbReference type="EMBL" id="KAK7740007.1"/>
    </source>
</evidence>
<dbReference type="SMART" id="SM00220">
    <property type="entry name" value="S_TKc"/>
    <property type="match status" value="1"/>
</dbReference>
<dbReference type="EMBL" id="JAKJXP020000174">
    <property type="protein sequence ID" value="KAK7740007.1"/>
    <property type="molecule type" value="Genomic_DNA"/>
</dbReference>
<dbReference type="GO" id="GO:0005634">
    <property type="term" value="C:nucleus"/>
    <property type="evidence" value="ECO:0007669"/>
    <property type="project" value="TreeGrafter"/>
</dbReference>
<dbReference type="GO" id="GO:0004674">
    <property type="term" value="F:protein serine/threonine kinase activity"/>
    <property type="evidence" value="ECO:0007669"/>
    <property type="project" value="TreeGrafter"/>
</dbReference>
<gene>
    <name evidence="2" type="ORF">SLS62_011178</name>
</gene>
<accession>A0AAN9YFY2</accession>
<dbReference type="PANTHER" id="PTHR44167">
    <property type="entry name" value="OVARIAN-SPECIFIC SERINE/THREONINE-PROTEIN KINASE LOK-RELATED"/>
    <property type="match status" value="1"/>
</dbReference>
<dbReference type="InterPro" id="IPR011009">
    <property type="entry name" value="Kinase-like_dom_sf"/>
</dbReference>
<dbReference type="AlphaFoldDB" id="A0AAN9YFY2"/>
<dbReference type="InterPro" id="IPR000719">
    <property type="entry name" value="Prot_kinase_dom"/>
</dbReference>
<reference evidence="2 3" key="1">
    <citation type="submission" date="2024-02" db="EMBL/GenBank/DDBJ databases">
        <title>De novo assembly and annotation of 12 fungi associated with fruit tree decline syndrome in Ontario, Canada.</title>
        <authorList>
            <person name="Sulman M."/>
            <person name="Ellouze W."/>
            <person name="Ilyukhin E."/>
        </authorList>
    </citation>
    <scope>NUCLEOTIDE SEQUENCE [LARGE SCALE GENOMIC DNA]</scope>
    <source>
        <strain evidence="2 3">M11/M66-122</strain>
    </source>
</reference>
<dbReference type="GO" id="GO:0005524">
    <property type="term" value="F:ATP binding"/>
    <property type="evidence" value="ECO:0007669"/>
    <property type="project" value="InterPro"/>
</dbReference>
<proteinExistence type="predicted"/>
<dbReference type="Proteomes" id="UP001320420">
    <property type="component" value="Unassembled WGS sequence"/>
</dbReference>
<name>A0AAN9YFY2_9PEZI</name>
<dbReference type="InterPro" id="IPR012965">
    <property type="entry name" value="Msb1/Mug8_dom"/>
</dbReference>